<feature type="region of interest" description="Disordered" evidence="1">
    <location>
        <begin position="62"/>
        <end position="106"/>
    </location>
</feature>
<accession>A0ABD0PG11</accession>
<evidence type="ECO:0000313" key="3">
    <source>
        <dbReference type="Proteomes" id="UP001529510"/>
    </source>
</evidence>
<evidence type="ECO:0000313" key="2">
    <source>
        <dbReference type="EMBL" id="KAL0172690.1"/>
    </source>
</evidence>
<comment type="caution">
    <text evidence="2">The sequence shown here is derived from an EMBL/GenBank/DDBJ whole genome shotgun (WGS) entry which is preliminary data.</text>
</comment>
<dbReference type="Proteomes" id="UP001529510">
    <property type="component" value="Unassembled WGS sequence"/>
</dbReference>
<dbReference type="EMBL" id="JAMKFB020000016">
    <property type="protein sequence ID" value="KAL0172690.1"/>
    <property type="molecule type" value="Genomic_DNA"/>
</dbReference>
<evidence type="ECO:0000256" key="1">
    <source>
        <dbReference type="SAM" id="MobiDB-lite"/>
    </source>
</evidence>
<protein>
    <submittedName>
        <fullName evidence="2">Uncharacterized protein</fullName>
    </submittedName>
</protein>
<gene>
    <name evidence="2" type="ORF">M9458_033001</name>
</gene>
<feature type="non-terminal residue" evidence="2">
    <location>
        <position position="106"/>
    </location>
</feature>
<dbReference type="AlphaFoldDB" id="A0ABD0PG11"/>
<reference evidence="2 3" key="1">
    <citation type="submission" date="2024-05" db="EMBL/GenBank/DDBJ databases">
        <title>Genome sequencing and assembly of Indian major carp, Cirrhinus mrigala (Hamilton, 1822).</title>
        <authorList>
            <person name="Mohindra V."/>
            <person name="Chowdhury L.M."/>
            <person name="Lal K."/>
            <person name="Jena J.K."/>
        </authorList>
    </citation>
    <scope>NUCLEOTIDE SEQUENCE [LARGE SCALE GENOMIC DNA]</scope>
    <source>
        <strain evidence="2">CM1030</strain>
        <tissue evidence="2">Blood</tissue>
    </source>
</reference>
<sequence length="106" mass="11852">SQLYQEYSEVVQNREILLSHSDSLLIGSSSSSNLSPKLSHRPLPPLPQVFLHPHTLFQTNSFKSLNVPQQSTNKSPSPRVSISAVSPSLCSPELEELTEDERRLQE</sequence>
<name>A0ABD0PG11_CIRMR</name>
<organism evidence="2 3">
    <name type="scientific">Cirrhinus mrigala</name>
    <name type="common">Mrigala</name>
    <dbReference type="NCBI Taxonomy" id="683832"/>
    <lineage>
        <taxon>Eukaryota</taxon>
        <taxon>Metazoa</taxon>
        <taxon>Chordata</taxon>
        <taxon>Craniata</taxon>
        <taxon>Vertebrata</taxon>
        <taxon>Euteleostomi</taxon>
        <taxon>Actinopterygii</taxon>
        <taxon>Neopterygii</taxon>
        <taxon>Teleostei</taxon>
        <taxon>Ostariophysi</taxon>
        <taxon>Cypriniformes</taxon>
        <taxon>Cyprinidae</taxon>
        <taxon>Labeoninae</taxon>
        <taxon>Labeonini</taxon>
        <taxon>Cirrhinus</taxon>
    </lineage>
</organism>
<keyword evidence="3" id="KW-1185">Reference proteome</keyword>
<feature type="compositionally biased region" description="Polar residues" evidence="1">
    <location>
        <begin position="62"/>
        <end position="89"/>
    </location>
</feature>
<proteinExistence type="predicted"/>
<feature type="non-terminal residue" evidence="2">
    <location>
        <position position="1"/>
    </location>
</feature>